<dbReference type="InterPro" id="IPR036457">
    <property type="entry name" value="PPM-type-like_dom_sf"/>
</dbReference>
<evidence type="ECO:0000313" key="5">
    <source>
        <dbReference type="Proteomes" id="UP001344658"/>
    </source>
</evidence>
<protein>
    <submittedName>
        <fullName evidence="4">PP2C family protein-serine/threonine phosphatase</fullName>
        <ecNumber evidence="4">3.1.3.16</ecNumber>
    </submittedName>
</protein>
<keyword evidence="2" id="KW-1133">Transmembrane helix</keyword>
<keyword evidence="5" id="KW-1185">Reference proteome</keyword>
<proteinExistence type="predicted"/>
<keyword evidence="2" id="KW-0812">Transmembrane</keyword>
<feature type="domain" description="PPM-type phosphatase" evidence="3">
    <location>
        <begin position="141"/>
        <end position="363"/>
    </location>
</feature>
<gene>
    <name evidence="4" type="ORF">V2S66_10620</name>
</gene>
<sequence>MIATKRARSPGRGADRQRDIARLSPLLLALAIGAVALATPDDFRISRMLPVAPALAASMWSVAATIALGAGVAFVVVVIGLIYSDSSAWFTVAAVTAVTMAAAYSSHVRLVRERTLRQVRSVAEAAQAVVLRPLPERIGPLFVETMYLAAAEEARVGGDFYDAVDTPYGVRLVIGDVRGKGLSAVGVAGAVTNTFRDAAFNEPDLTRLACRLDANLVRYGAMLPSTDASERFATAILAQIPPDGSRVELLNCGHPPPVLAPREGRARYVEPSAPSPPLTLRDLLDSPYVTDTVALRPGDRLLFYTDGVSETRDRTGRFFPLLQWVRAQDMDQPGALLAGLHRDLARYSALGLDDDIAVLAVRRAVPARPLR</sequence>
<feature type="transmembrane region" description="Helical" evidence="2">
    <location>
        <begin position="20"/>
        <end position="39"/>
    </location>
</feature>
<dbReference type="InterPro" id="IPR052016">
    <property type="entry name" value="Bact_Sigma-Reg"/>
</dbReference>
<dbReference type="EC" id="3.1.3.16" evidence="4"/>
<organism evidence="4 5">
    <name type="scientific">Actinacidiphila polyblastidii</name>
    <dbReference type="NCBI Taxonomy" id="3110430"/>
    <lineage>
        <taxon>Bacteria</taxon>
        <taxon>Bacillati</taxon>
        <taxon>Actinomycetota</taxon>
        <taxon>Actinomycetes</taxon>
        <taxon>Kitasatosporales</taxon>
        <taxon>Streptomycetaceae</taxon>
        <taxon>Actinacidiphila</taxon>
    </lineage>
</organism>
<reference evidence="4 5" key="1">
    <citation type="submission" date="2023-12" db="EMBL/GenBank/DDBJ databases">
        <title>Streptomyces sp. V4-01.</title>
        <authorList>
            <person name="Somphong A."/>
            <person name="Phongsopitanun W."/>
        </authorList>
    </citation>
    <scope>NUCLEOTIDE SEQUENCE [LARGE SCALE GENOMIC DNA]</scope>
    <source>
        <strain evidence="4 5">V4-01</strain>
    </source>
</reference>
<dbReference type="PANTHER" id="PTHR43156:SF2">
    <property type="entry name" value="STAGE II SPORULATION PROTEIN E"/>
    <property type="match status" value="1"/>
</dbReference>
<feature type="transmembrane region" description="Helical" evidence="2">
    <location>
        <begin position="89"/>
        <end position="111"/>
    </location>
</feature>
<dbReference type="Gene3D" id="3.60.40.10">
    <property type="entry name" value="PPM-type phosphatase domain"/>
    <property type="match status" value="1"/>
</dbReference>
<evidence type="ECO:0000256" key="2">
    <source>
        <dbReference type="SAM" id="Phobius"/>
    </source>
</evidence>
<dbReference type="EMBL" id="JAZEWV010000006">
    <property type="protein sequence ID" value="MEE4542413.1"/>
    <property type="molecule type" value="Genomic_DNA"/>
</dbReference>
<dbReference type="Pfam" id="PF07228">
    <property type="entry name" value="SpoIIE"/>
    <property type="match status" value="1"/>
</dbReference>
<dbReference type="SMART" id="SM00331">
    <property type="entry name" value="PP2C_SIG"/>
    <property type="match status" value="1"/>
</dbReference>
<dbReference type="SUPFAM" id="SSF81606">
    <property type="entry name" value="PP2C-like"/>
    <property type="match status" value="1"/>
</dbReference>
<keyword evidence="2" id="KW-0472">Membrane</keyword>
<dbReference type="InterPro" id="IPR001932">
    <property type="entry name" value="PPM-type_phosphatase-like_dom"/>
</dbReference>
<dbReference type="PANTHER" id="PTHR43156">
    <property type="entry name" value="STAGE II SPORULATION PROTEIN E-RELATED"/>
    <property type="match status" value="1"/>
</dbReference>
<feature type="transmembrane region" description="Helical" evidence="2">
    <location>
        <begin position="60"/>
        <end position="83"/>
    </location>
</feature>
<evidence type="ECO:0000259" key="3">
    <source>
        <dbReference type="SMART" id="SM00331"/>
    </source>
</evidence>
<evidence type="ECO:0000256" key="1">
    <source>
        <dbReference type="ARBA" id="ARBA00022801"/>
    </source>
</evidence>
<name>A0ABU7P9S3_9ACTN</name>
<keyword evidence="1 4" id="KW-0378">Hydrolase</keyword>
<dbReference type="RefSeq" id="WP_330794343.1">
    <property type="nucleotide sequence ID" value="NZ_JAZEWV010000006.1"/>
</dbReference>
<evidence type="ECO:0000313" key="4">
    <source>
        <dbReference type="EMBL" id="MEE4542413.1"/>
    </source>
</evidence>
<accession>A0ABU7P9S3</accession>
<comment type="caution">
    <text evidence="4">The sequence shown here is derived from an EMBL/GenBank/DDBJ whole genome shotgun (WGS) entry which is preliminary data.</text>
</comment>
<dbReference type="GO" id="GO:0004722">
    <property type="term" value="F:protein serine/threonine phosphatase activity"/>
    <property type="evidence" value="ECO:0007669"/>
    <property type="project" value="UniProtKB-EC"/>
</dbReference>
<dbReference type="Proteomes" id="UP001344658">
    <property type="component" value="Unassembled WGS sequence"/>
</dbReference>